<proteinExistence type="predicted"/>
<dbReference type="Proteomes" id="UP001595990">
    <property type="component" value="Unassembled WGS sequence"/>
</dbReference>
<sequence>MLAASGSGQVELVGHSQGGTLSRWYLKADGGANPADPSKNKVKKVVQLGATNHGTTMSGIETLADKLHILEAGEKPLGKAGVQQYWKSDFIKELNADGDTVPGVDYIVIGTKYDEITTPWQSTFMTAGPGATVQNIPLQEGCFVDFSAHLSMSYSPRAIGLVKRALDPSAPAAPCVPRAPAF</sequence>
<dbReference type="InterPro" id="IPR053228">
    <property type="entry name" value="Stereospecific_Lipase"/>
</dbReference>
<organism evidence="1 2">
    <name type="scientific">Streptomyces ehimensis</name>
    <dbReference type="NCBI Taxonomy" id="68195"/>
    <lineage>
        <taxon>Bacteria</taxon>
        <taxon>Bacillati</taxon>
        <taxon>Actinomycetota</taxon>
        <taxon>Actinomycetes</taxon>
        <taxon>Kitasatosporales</taxon>
        <taxon>Streptomycetaceae</taxon>
        <taxon>Streptomyces</taxon>
    </lineage>
</organism>
<evidence type="ECO:0000313" key="1">
    <source>
        <dbReference type="EMBL" id="MFC4517899.1"/>
    </source>
</evidence>
<comment type="caution">
    <text evidence="1">The sequence shown here is derived from an EMBL/GenBank/DDBJ whole genome shotgun (WGS) entry which is preliminary data.</text>
</comment>
<dbReference type="InterPro" id="IPR002918">
    <property type="entry name" value="Lipase_EstA/Esterase_EstB"/>
</dbReference>
<dbReference type="SUPFAM" id="SSF53474">
    <property type="entry name" value="alpha/beta-Hydrolases"/>
    <property type="match status" value="1"/>
</dbReference>
<dbReference type="PANTHER" id="PTHR37574:SF1">
    <property type="entry name" value="LIPASE B"/>
    <property type="match status" value="1"/>
</dbReference>
<keyword evidence="1" id="KW-0378">Hydrolase</keyword>
<reference evidence="2" key="1">
    <citation type="journal article" date="2019" name="Int. J. Syst. Evol. Microbiol.">
        <title>The Global Catalogue of Microorganisms (GCM) 10K type strain sequencing project: providing services to taxonomists for standard genome sequencing and annotation.</title>
        <authorList>
            <consortium name="The Broad Institute Genomics Platform"/>
            <consortium name="The Broad Institute Genome Sequencing Center for Infectious Disease"/>
            <person name="Wu L."/>
            <person name="Ma J."/>
        </authorList>
    </citation>
    <scope>NUCLEOTIDE SEQUENCE [LARGE SCALE GENOMIC DNA]</scope>
    <source>
        <strain evidence="2">CECT 8064</strain>
    </source>
</reference>
<dbReference type="PANTHER" id="PTHR37574">
    <property type="entry name" value="LIPASE B"/>
    <property type="match status" value="1"/>
</dbReference>
<dbReference type="Gene3D" id="3.40.50.1820">
    <property type="entry name" value="alpha/beta hydrolase"/>
    <property type="match status" value="1"/>
</dbReference>
<accession>A0ABV9BUY5</accession>
<dbReference type="Pfam" id="PF01674">
    <property type="entry name" value="Lipase_2"/>
    <property type="match status" value="1"/>
</dbReference>
<gene>
    <name evidence="1" type="ORF">ACFPEN_34055</name>
</gene>
<keyword evidence="2" id="KW-1185">Reference proteome</keyword>
<evidence type="ECO:0000313" key="2">
    <source>
        <dbReference type="Proteomes" id="UP001595990"/>
    </source>
</evidence>
<dbReference type="RefSeq" id="WP_417924308.1">
    <property type="nucleotide sequence ID" value="NZ_JBHSFS010000027.1"/>
</dbReference>
<protein>
    <submittedName>
        <fullName evidence="1">Lipase family alpha/beta hydrolase</fullName>
    </submittedName>
</protein>
<dbReference type="GO" id="GO:0016787">
    <property type="term" value="F:hydrolase activity"/>
    <property type="evidence" value="ECO:0007669"/>
    <property type="project" value="UniProtKB-KW"/>
</dbReference>
<dbReference type="EMBL" id="JBHSFS010000027">
    <property type="protein sequence ID" value="MFC4517899.1"/>
    <property type="molecule type" value="Genomic_DNA"/>
</dbReference>
<dbReference type="InterPro" id="IPR029058">
    <property type="entry name" value="AB_hydrolase_fold"/>
</dbReference>
<name>A0ABV9BUY5_9ACTN</name>